<dbReference type="AlphaFoldDB" id="A0A840RHA2"/>
<organism evidence="1 2">
    <name type="scientific">Silvimonas terrae</name>
    <dbReference type="NCBI Taxonomy" id="300266"/>
    <lineage>
        <taxon>Bacteria</taxon>
        <taxon>Pseudomonadati</taxon>
        <taxon>Pseudomonadota</taxon>
        <taxon>Betaproteobacteria</taxon>
        <taxon>Neisseriales</taxon>
        <taxon>Chitinibacteraceae</taxon>
        <taxon>Silvimonas</taxon>
    </lineage>
</organism>
<proteinExistence type="predicted"/>
<comment type="caution">
    <text evidence="1">The sequence shown here is derived from an EMBL/GenBank/DDBJ whole genome shotgun (WGS) entry which is preliminary data.</text>
</comment>
<evidence type="ECO:0008006" key="3">
    <source>
        <dbReference type="Google" id="ProtNLM"/>
    </source>
</evidence>
<reference evidence="1 2" key="1">
    <citation type="submission" date="2020-08" db="EMBL/GenBank/DDBJ databases">
        <title>Genomic Encyclopedia of Type Strains, Phase IV (KMG-IV): sequencing the most valuable type-strain genomes for metagenomic binning, comparative biology and taxonomic classification.</title>
        <authorList>
            <person name="Goeker M."/>
        </authorList>
    </citation>
    <scope>NUCLEOTIDE SEQUENCE [LARGE SCALE GENOMIC DNA]</scope>
    <source>
        <strain evidence="1 2">DSM 18233</strain>
    </source>
</reference>
<protein>
    <recommendedName>
        <fullName evidence="3">ATP-binding protein</fullName>
    </recommendedName>
</protein>
<dbReference type="Proteomes" id="UP000543030">
    <property type="component" value="Unassembled WGS sequence"/>
</dbReference>
<name>A0A840RHA2_9NEIS</name>
<dbReference type="RefSeq" id="WP_184101167.1">
    <property type="nucleotide sequence ID" value="NZ_JACHHN010000004.1"/>
</dbReference>
<accession>A0A840RHA2</accession>
<keyword evidence="2" id="KW-1185">Reference proteome</keyword>
<dbReference type="EMBL" id="JACHHN010000004">
    <property type="protein sequence ID" value="MBB5191810.1"/>
    <property type="molecule type" value="Genomic_DNA"/>
</dbReference>
<dbReference type="InterPro" id="IPR027417">
    <property type="entry name" value="P-loop_NTPase"/>
</dbReference>
<dbReference type="Gene3D" id="3.40.50.300">
    <property type="entry name" value="P-loop containing nucleotide triphosphate hydrolases"/>
    <property type="match status" value="1"/>
</dbReference>
<sequence length="370" mass="41689">MIEKTDWHFSREKLAEVVLRALQTGLAEVVTVAAASRMGKTEFLEQDLRAHAEKMGWQVHSFCCGGVATRVLMRRLEEALSEVASQQKWLEHPFAGWTGAASKPQRGLAQRMVHSWSQRWAEQKTALFLLDDADRLLQLVEGETRLRELLRAFAGAARHAKLVLSCTLPGRNQGLPLLLQQQSTVFNLPDIGDAFARHLVGQYQQLTANQYGDGRVLLELASPYHGITWGQVDDGMVLDAFNRLQRIPYYLRALVQYLVLNPDCPPEQALQLQLAHLQRHSVATLVWEEMSRLDRLLLMQVAKGVNRFYGVRVRAWLAEKIGVADVSTSQVQSSLKKLVRNRVLIQEAQGGYQMIDPHLAAAISAREDVE</sequence>
<evidence type="ECO:0000313" key="2">
    <source>
        <dbReference type="Proteomes" id="UP000543030"/>
    </source>
</evidence>
<evidence type="ECO:0000313" key="1">
    <source>
        <dbReference type="EMBL" id="MBB5191810.1"/>
    </source>
</evidence>
<gene>
    <name evidence="1" type="ORF">HNQ50_002540</name>
</gene>